<sequence length="219" mass="24613">MNLKNKRILITAGPTWVKIDSVRVINNTASGLTGILLAEKLNRLGAKVTLLLGPVALAVDTCCLNNKIRLIRFRFFDELRLILKRELALKRYAVVIHTAAVSDYKPALICQGKIRSGLKALSIKLRPTPKIINVFKEAQPDIFLVGFKFEPKASKINLIKEARRLIKNTHSDLIAANTLKNNHYLAYLVSPDKIRGPMRSKKNMAESLIKILRCTYARA</sequence>
<feature type="domain" description="DNA/pantothenate metabolism flavoprotein C-terminal" evidence="1">
    <location>
        <begin position="3"/>
        <end position="210"/>
    </location>
</feature>
<dbReference type="InterPro" id="IPR007085">
    <property type="entry name" value="DNA/pantothenate-metab_flavo_C"/>
</dbReference>
<name>A0A2G9YIU3_9BACT</name>
<dbReference type="EMBL" id="PCRK01000108">
    <property type="protein sequence ID" value="PIP19146.1"/>
    <property type="molecule type" value="Genomic_DNA"/>
</dbReference>
<protein>
    <recommendedName>
        <fullName evidence="1">DNA/pantothenate metabolism flavoprotein C-terminal domain-containing protein</fullName>
    </recommendedName>
</protein>
<dbReference type="AlphaFoldDB" id="A0A2G9YIU3"/>
<evidence type="ECO:0000313" key="2">
    <source>
        <dbReference type="EMBL" id="PIP19146.1"/>
    </source>
</evidence>
<evidence type="ECO:0000259" key="1">
    <source>
        <dbReference type="Pfam" id="PF04127"/>
    </source>
</evidence>
<dbReference type="InterPro" id="IPR035929">
    <property type="entry name" value="CoaB-like_sf"/>
</dbReference>
<gene>
    <name evidence="2" type="ORF">COX41_04410</name>
</gene>
<dbReference type="Proteomes" id="UP000231292">
    <property type="component" value="Unassembled WGS sequence"/>
</dbReference>
<evidence type="ECO:0000313" key="3">
    <source>
        <dbReference type="Proteomes" id="UP000231292"/>
    </source>
</evidence>
<dbReference type="SUPFAM" id="SSF102645">
    <property type="entry name" value="CoaB-like"/>
    <property type="match status" value="1"/>
</dbReference>
<organism evidence="2 3">
    <name type="scientific">Candidatus Sherwoodlollariibacterium unditelluris</name>
    <dbReference type="NCBI Taxonomy" id="1974757"/>
    <lineage>
        <taxon>Bacteria</taxon>
        <taxon>Pseudomonadati</taxon>
        <taxon>Candidatus Omnitrophota</taxon>
        <taxon>Candidatus Sherwoodlollariibacterium</taxon>
    </lineage>
</organism>
<reference evidence="2 3" key="1">
    <citation type="submission" date="2017-09" db="EMBL/GenBank/DDBJ databases">
        <title>Depth-based differentiation of microbial function through sediment-hosted aquifers and enrichment of novel symbionts in the deep terrestrial subsurface.</title>
        <authorList>
            <person name="Probst A.J."/>
            <person name="Ladd B."/>
            <person name="Jarett J.K."/>
            <person name="Geller-Mcgrath D.E."/>
            <person name="Sieber C.M."/>
            <person name="Emerson J.B."/>
            <person name="Anantharaman K."/>
            <person name="Thomas B.C."/>
            <person name="Malmstrom R."/>
            <person name="Stieglmeier M."/>
            <person name="Klingl A."/>
            <person name="Woyke T."/>
            <person name="Ryan C.M."/>
            <person name="Banfield J.F."/>
        </authorList>
    </citation>
    <scope>NUCLEOTIDE SEQUENCE [LARGE SCALE GENOMIC DNA]</scope>
    <source>
        <strain evidence="2">CG23_combo_of_CG06-09_8_20_14_all_41_10</strain>
    </source>
</reference>
<dbReference type="GO" id="GO:0003824">
    <property type="term" value="F:catalytic activity"/>
    <property type="evidence" value="ECO:0007669"/>
    <property type="project" value="UniProtKB-ARBA"/>
</dbReference>
<proteinExistence type="predicted"/>
<dbReference type="Gene3D" id="3.40.50.10300">
    <property type="entry name" value="CoaB-like"/>
    <property type="match status" value="1"/>
</dbReference>
<dbReference type="GO" id="GO:0015937">
    <property type="term" value="P:coenzyme A biosynthetic process"/>
    <property type="evidence" value="ECO:0007669"/>
    <property type="project" value="UniProtKB-ARBA"/>
</dbReference>
<accession>A0A2G9YIU3</accession>
<dbReference type="Pfam" id="PF04127">
    <property type="entry name" value="DFP"/>
    <property type="match status" value="1"/>
</dbReference>
<comment type="caution">
    <text evidence="2">The sequence shown here is derived from an EMBL/GenBank/DDBJ whole genome shotgun (WGS) entry which is preliminary data.</text>
</comment>